<keyword evidence="1" id="KW-0472">Membrane</keyword>
<accession>A0ABM9NUA5</accession>
<protein>
    <submittedName>
        <fullName evidence="2">Uncharacterized protein</fullName>
    </submittedName>
</protein>
<evidence type="ECO:0000256" key="1">
    <source>
        <dbReference type="SAM" id="Phobius"/>
    </source>
</evidence>
<dbReference type="RefSeq" id="WP_348710547.1">
    <property type="nucleotide sequence ID" value="NZ_CAXIXY010000003.1"/>
</dbReference>
<keyword evidence="3" id="KW-1185">Reference proteome</keyword>
<name>A0ABM9NUA5_9FLAO</name>
<feature type="transmembrane region" description="Helical" evidence="1">
    <location>
        <begin position="155"/>
        <end position="184"/>
    </location>
</feature>
<feature type="transmembrane region" description="Helical" evidence="1">
    <location>
        <begin position="116"/>
        <end position="135"/>
    </location>
</feature>
<dbReference type="EMBL" id="CAXIXY010000003">
    <property type="protein sequence ID" value="CAL2079280.1"/>
    <property type="molecule type" value="Genomic_DNA"/>
</dbReference>
<keyword evidence="1" id="KW-0812">Transmembrane</keyword>
<sequence>MKKYWFLKDNIYLIGVNENSIYSGSVKKYIKSELVNKIEREGFPEDIFSVPFSYIKSIENPEGKKSITIFYGDQSEEEVIIENEVVKNEFFGEVQNRLEDFGYSKEKPSIFKHAKAQFFAVLFITGIFVWTFYLANEIEKGYQYEVVGRRQGLGSLVLGLAQFGSLKVILGYLGLLSIALFALVKRLKNRVFVEYLVRK</sequence>
<gene>
    <name evidence="2" type="ORF">T190607A01A_10837</name>
</gene>
<comment type="caution">
    <text evidence="2">The sequence shown here is derived from an EMBL/GenBank/DDBJ whole genome shotgun (WGS) entry which is preliminary data.</text>
</comment>
<keyword evidence="1" id="KW-1133">Transmembrane helix</keyword>
<reference evidence="2 3" key="1">
    <citation type="submission" date="2024-05" db="EMBL/GenBank/DDBJ databases">
        <authorList>
            <person name="Duchaud E."/>
        </authorList>
    </citation>
    <scope>NUCLEOTIDE SEQUENCE [LARGE SCALE GENOMIC DNA]</scope>
    <source>
        <strain evidence="2">Ena-SAMPLE-TAB-13-05-2024-13:56:06:370-140302</strain>
    </source>
</reference>
<organism evidence="2 3">
    <name type="scientific">Tenacibaculum platacis</name>
    <dbReference type="NCBI Taxonomy" id="3137852"/>
    <lineage>
        <taxon>Bacteria</taxon>
        <taxon>Pseudomonadati</taxon>
        <taxon>Bacteroidota</taxon>
        <taxon>Flavobacteriia</taxon>
        <taxon>Flavobacteriales</taxon>
        <taxon>Flavobacteriaceae</taxon>
        <taxon>Tenacibaculum</taxon>
    </lineage>
</organism>
<evidence type="ECO:0000313" key="2">
    <source>
        <dbReference type="EMBL" id="CAL2079280.1"/>
    </source>
</evidence>
<dbReference type="Proteomes" id="UP001497416">
    <property type="component" value="Unassembled WGS sequence"/>
</dbReference>
<evidence type="ECO:0000313" key="3">
    <source>
        <dbReference type="Proteomes" id="UP001497416"/>
    </source>
</evidence>
<proteinExistence type="predicted"/>